<comment type="caution">
    <text evidence="2">The sequence shown here is derived from an EMBL/GenBank/DDBJ whole genome shotgun (WGS) entry which is preliminary data.</text>
</comment>
<feature type="domain" description="Nucleoside phosphorylase" evidence="1">
    <location>
        <begin position="2"/>
        <end position="180"/>
    </location>
</feature>
<name>A0A0F9JQY6_9ZZZZ</name>
<dbReference type="CDD" id="cd17877">
    <property type="entry name" value="NP_MTAN-like"/>
    <property type="match status" value="1"/>
</dbReference>
<dbReference type="GO" id="GO:0009116">
    <property type="term" value="P:nucleoside metabolic process"/>
    <property type="evidence" value="ECO:0007669"/>
    <property type="project" value="InterPro"/>
</dbReference>
<dbReference type="Pfam" id="PF01048">
    <property type="entry name" value="PNP_UDP_1"/>
    <property type="match status" value="1"/>
</dbReference>
<dbReference type="AlphaFoldDB" id="A0A0F9JQY6"/>
<dbReference type="Gene3D" id="3.40.50.1580">
    <property type="entry name" value="Nucleoside phosphorylase domain"/>
    <property type="match status" value="1"/>
</dbReference>
<dbReference type="SUPFAM" id="SSF53167">
    <property type="entry name" value="Purine and uridine phosphorylases"/>
    <property type="match status" value="1"/>
</dbReference>
<proteinExistence type="predicted"/>
<evidence type="ECO:0000313" key="2">
    <source>
        <dbReference type="EMBL" id="KKM08026.1"/>
    </source>
</evidence>
<reference evidence="2" key="1">
    <citation type="journal article" date="2015" name="Nature">
        <title>Complex archaea that bridge the gap between prokaryotes and eukaryotes.</title>
        <authorList>
            <person name="Spang A."/>
            <person name="Saw J.H."/>
            <person name="Jorgensen S.L."/>
            <person name="Zaremba-Niedzwiedzka K."/>
            <person name="Martijn J."/>
            <person name="Lind A.E."/>
            <person name="van Eijk R."/>
            <person name="Schleper C."/>
            <person name="Guy L."/>
            <person name="Ettema T.J."/>
        </authorList>
    </citation>
    <scope>NUCLEOTIDE SEQUENCE</scope>
</reference>
<sequence>MIAVLAAVEVELAGLRRRLRRCQRLSGERQATWLGYYGDQKVLLCCTGVGRAEELASSLLERHRPSLVLSVGSAGALAPGLDVGDVVICQSVQSTRSGNDAVRSDEGLLRLAVNCAKEARLPLRHGHSLTVDRIIADPAEKEALHHSTGADVVEMESYWIGRAAQEIGLPFFAVRTVLDGPRDRFPDAPNAVRPDGTLSRLRVLSYSLQHPGRLPSLFKLASLHRRALPNLTRFLEAFVGAFKTLPVADPA</sequence>
<dbReference type="InterPro" id="IPR035994">
    <property type="entry name" value="Nucleoside_phosphorylase_sf"/>
</dbReference>
<evidence type="ECO:0000259" key="1">
    <source>
        <dbReference type="Pfam" id="PF01048"/>
    </source>
</evidence>
<dbReference type="GO" id="GO:0008930">
    <property type="term" value="F:methylthioadenosine nucleosidase activity"/>
    <property type="evidence" value="ECO:0007669"/>
    <property type="project" value="TreeGrafter"/>
</dbReference>
<dbReference type="GO" id="GO:0019284">
    <property type="term" value="P:L-methionine salvage from S-adenosylmethionine"/>
    <property type="evidence" value="ECO:0007669"/>
    <property type="project" value="TreeGrafter"/>
</dbReference>
<organism evidence="2">
    <name type="scientific">marine sediment metagenome</name>
    <dbReference type="NCBI Taxonomy" id="412755"/>
    <lineage>
        <taxon>unclassified sequences</taxon>
        <taxon>metagenomes</taxon>
        <taxon>ecological metagenomes</taxon>
    </lineage>
</organism>
<dbReference type="PANTHER" id="PTHR46832">
    <property type="entry name" value="5'-METHYLTHIOADENOSINE/S-ADENOSYLHOMOCYSTEINE NUCLEOSIDASE"/>
    <property type="match status" value="1"/>
</dbReference>
<gene>
    <name evidence="2" type="ORF">LCGC14_1728030</name>
</gene>
<dbReference type="InterPro" id="IPR000845">
    <property type="entry name" value="Nucleoside_phosphorylase_d"/>
</dbReference>
<dbReference type="EMBL" id="LAZR01015643">
    <property type="protein sequence ID" value="KKM08026.1"/>
    <property type="molecule type" value="Genomic_DNA"/>
</dbReference>
<dbReference type="GO" id="GO:0005829">
    <property type="term" value="C:cytosol"/>
    <property type="evidence" value="ECO:0007669"/>
    <property type="project" value="TreeGrafter"/>
</dbReference>
<accession>A0A0F9JQY6</accession>
<dbReference type="PANTHER" id="PTHR46832:SF1">
    <property type="entry name" value="5'-METHYLTHIOADENOSINE_S-ADENOSYLHOMOCYSTEINE NUCLEOSIDASE"/>
    <property type="match status" value="1"/>
</dbReference>
<protein>
    <recommendedName>
        <fullName evidence="1">Nucleoside phosphorylase domain-containing protein</fullName>
    </recommendedName>
</protein>
<dbReference type="GO" id="GO:0008782">
    <property type="term" value="F:adenosylhomocysteine nucleosidase activity"/>
    <property type="evidence" value="ECO:0007669"/>
    <property type="project" value="TreeGrafter"/>
</dbReference>